<dbReference type="GO" id="GO:0005739">
    <property type="term" value="C:mitochondrion"/>
    <property type="evidence" value="ECO:0007669"/>
    <property type="project" value="TreeGrafter"/>
</dbReference>
<dbReference type="PROSITE" id="PS51883">
    <property type="entry name" value="OBG"/>
    <property type="match status" value="1"/>
</dbReference>
<dbReference type="Pfam" id="PF01018">
    <property type="entry name" value="GTP1_OBG"/>
    <property type="match status" value="1"/>
</dbReference>
<dbReference type="SUPFAM" id="SSF82051">
    <property type="entry name" value="Obg GTP-binding protein N-terminal domain"/>
    <property type="match status" value="1"/>
</dbReference>
<evidence type="ECO:0000313" key="7">
    <source>
        <dbReference type="Proteomes" id="UP001497623"/>
    </source>
</evidence>
<evidence type="ECO:0000256" key="2">
    <source>
        <dbReference type="ARBA" id="ARBA00022741"/>
    </source>
</evidence>
<evidence type="ECO:0000256" key="3">
    <source>
        <dbReference type="ARBA" id="ARBA00023134"/>
    </source>
</evidence>
<dbReference type="Gene3D" id="3.40.50.300">
    <property type="entry name" value="P-loop containing nucleotide triphosphate hydrolases"/>
    <property type="match status" value="1"/>
</dbReference>
<reference evidence="6 7" key="1">
    <citation type="submission" date="2024-05" db="EMBL/GenBank/DDBJ databases">
        <authorList>
            <person name="Wallberg A."/>
        </authorList>
    </citation>
    <scope>NUCLEOTIDE SEQUENCE [LARGE SCALE GENOMIC DNA]</scope>
</reference>
<comment type="caution">
    <text evidence="6">The sequence shown here is derived from an EMBL/GenBank/DDBJ whole genome shotgun (WGS) entry which is preliminary data.</text>
</comment>
<evidence type="ECO:0000313" key="6">
    <source>
        <dbReference type="EMBL" id="CAL4169179.1"/>
    </source>
</evidence>
<evidence type="ECO:0000256" key="1">
    <source>
        <dbReference type="ARBA" id="ARBA00007699"/>
    </source>
</evidence>
<dbReference type="PRINTS" id="PR00326">
    <property type="entry name" value="GTP1OBG"/>
</dbReference>
<keyword evidence="7" id="KW-1185">Reference proteome</keyword>
<dbReference type="PROSITE" id="PS51710">
    <property type="entry name" value="G_OBG"/>
    <property type="match status" value="1"/>
</dbReference>
<evidence type="ECO:0000259" key="4">
    <source>
        <dbReference type="PROSITE" id="PS51710"/>
    </source>
</evidence>
<dbReference type="Proteomes" id="UP001497623">
    <property type="component" value="Unassembled WGS sequence"/>
</dbReference>
<dbReference type="EMBL" id="CAXKWB010049812">
    <property type="protein sequence ID" value="CAL4169179.1"/>
    <property type="molecule type" value="Genomic_DNA"/>
</dbReference>
<sequence length="383" mass="42650">MKKKKKCIYRIFDLLSLTLSSRESNEQFTESRLLRIKLLTDINKMCSKSPVMMLLHPAAVVPCPSTARLRKSYGGPRAGNKKILQDNWKLSSQKFLEKIKSKTELDIRYVPLQIQKQRSEKTRVRHFVDHRYVSIMGGDGGDGCISFLSVYRNPKAGPDGGDGGNGGHVIFKAVHGKKSLEHLDTFLRAEAGVKGGKKDCHGKCAENRIVEVPLGTIFSQGGEVVASLEHEGAMFIAARGGAGGKGNVFFTNEIDQAPRVAEFGGRGEKFEYDVELRTMADIGLIGFPNAGKSTLLRAISRARPKVASYPFTTLNPHVGMIQYADRHQIAVTNIVKFVREPQRNIIFICSATLSLQRRNVPYVTNVPQKEKIKQLKTVKYKFE</sequence>
<dbReference type="GO" id="GO:0005525">
    <property type="term" value="F:GTP binding"/>
    <property type="evidence" value="ECO:0007669"/>
    <property type="project" value="UniProtKB-KW"/>
</dbReference>
<evidence type="ECO:0000259" key="5">
    <source>
        <dbReference type="PROSITE" id="PS51883"/>
    </source>
</evidence>
<dbReference type="Gene3D" id="2.70.210.12">
    <property type="entry name" value="GTP1/OBG domain"/>
    <property type="match status" value="1"/>
</dbReference>
<dbReference type="SUPFAM" id="SSF52540">
    <property type="entry name" value="P-loop containing nucleoside triphosphate hydrolases"/>
    <property type="match status" value="1"/>
</dbReference>
<keyword evidence="3" id="KW-0342">GTP-binding</keyword>
<dbReference type="PANTHER" id="PTHR11702:SF31">
    <property type="entry name" value="MITOCHONDRIAL RIBOSOME-ASSOCIATED GTPASE 2"/>
    <property type="match status" value="1"/>
</dbReference>
<dbReference type="InterPro" id="IPR006073">
    <property type="entry name" value="GTP-bd"/>
</dbReference>
<dbReference type="InterPro" id="IPR031167">
    <property type="entry name" value="G_OBG"/>
</dbReference>
<name>A0AAV2S954_MEGNR</name>
<accession>A0AAV2S954</accession>
<dbReference type="GO" id="GO:0003924">
    <property type="term" value="F:GTPase activity"/>
    <property type="evidence" value="ECO:0007669"/>
    <property type="project" value="InterPro"/>
</dbReference>
<dbReference type="InterPro" id="IPR027417">
    <property type="entry name" value="P-loop_NTPase"/>
</dbReference>
<dbReference type="InterPro" id="IPR006169">
    <property type="entry name" value="GTP1_OBG_dom"/>
</dbReference>
<dbReference type="FunFam" id="2.70.210.12:FF:000001">
    <property type="entry name" value="GTPase Obg"/>
    <property type="match status" value="1"/>
</dbReference>
<evidence type="ECO:0008006" key="8">
    <source>
        <dbReference type="Google" id="ProtNLM"/>
    </source>
</evidence>
<feature type="non-terminal residue" evidence="6">
    <location>
        <position position="383"/>
    </location>
</feature>
<feature type="domain" description="OBG-type G" evidence="4">
    <location>
        <begin position="280"/>
        <end position="383"/>
    </location>
</feature>
<feature type="domain" description="Obg" evidence="5">
    <location>
        <begin position="125"/>
        <end position="279"/>
    </location>
</feature>
<dbReference type="InterPro" id="IPR045086">
    <property type="entry name" value="OBG_GTPase"/>
</dbReference>
<dbReference type="Pfam" id="PF01926">
    <property type="entry name" value="MMR_HSR1"/>
    <property type="match status" value="1"/>
</dbReference>
<gene>
    <name evidence="6" type="ORF">MNOR_LOCUS33788</name>
</gene>
<dbReference type="AlphaFoldDB" id="A0AAV2S954"/>
<dbReference type="PANTHER" id="PTHR11702">
    <property type="entry name" value="DEVELOPMENTALLY REGULATED GTP-BINDING PROTEIN-RELATED"/>
    <property type="match status" value="1"/>
</dbReference>
<comment type="similarity">
    <text evidence="1">Belongs to the TRAFAC class OBG-HflX-like GTPase superfamily. OBG GTPase family.</text>
</comment>
<organism evidence="6 7">
    <name type="scientific">Meganyctiphanes norvegica</name>
    <name type="common">Northern krill</name>
    <name type="synonym">Thysanopoda norvegica</name>
    <dbReference type="NCBI Taxonomy" id="48144"/>
    <lineage>
        <taxon>Eukaryota</taxon>
        <taxon>Metazoa</taxon>
        <taxon>Ecdysozoa</taxon>
        <taxon>Arthropoda</taxon>
        <taxon>Crustacea</taxon>
        <taxon>Multicrustacea</taxon>
        <taxon>Malacostraca</taxon>
        <taxon>Eumalacostraca</taxon>
        <taxon>Eucarida</taxon>
        <taxon>Euphausiacea</taxon>
        <taxon>Euphausiidae</taxon>
        <taxon>Meganyctiphanes</taxon>
    </lineage>
</organism>
<protein>
    <recommendedName>
        <fullName evidence="8">Mitochondrial ribosome-associated GTPase 2</fullName>
    </recommendedName>
</protein>
<dbReference type="GO" id="GO:0042254">
    <property type="term" value="P:ribosome biogenesis"/>
    <property type="evidence" value="ECO:0007669"/>
    <property type="project" value="UniProtKB-UniRule"/>
</dbReference>
<dbReference type="InterPro" id="IPR036726">
    <property type="entry name" value="GTP1_OBG_dom_sf"/>
</dbReference>
<proteinExistence type="inferred from homology"/>
<keyword evidence="2" id="KW-0547">Nucleotide-binding</keyword>